<reference evidence="2" key="2">
    <citation type="journal article" date="2021" name="PeerJ">
        <title>Extensive microbial diversity within the chicken gut microbiome revealed by metagenomics and culture.</title>
        <authorList>
            <person name="Gilroy R."/>
            <person name="Ravi A."/>
            <person name="Getino M."/>
            <person name="Pursley I."/>
            <person name="Horton D.L."/>
            <person name="Alikhan N.F."/>
            <person name="Baker D."/>
            <person name="Gharbi K."/>
            <person name="Hall N."/>
            <person name="Watson M."/>
            <person name="Adriaenssens E.M."/>
            <person name="Foster-Nyarko E."/>
            <person name="Jarju S."/>
            <person name="Secka A."/>
            <person name="Antonio M."/>
            <person name="Oren A."/>
            <person name="Chaudhuri R.R."/>
            <person name="La Ragione R."/>
            <person name="Hildebrand F."/>
            <person name="Pallen M.J."/>
        </authorList>
    </citation>
    <scope>NUCLEOTIDE SEQUENCE</scope>
    <source>
        <strain evidence="2">ChiW25-3613</strain>
    </source>
</reference>
<accession>A0A9D1DBY9</accession>
<evidence type="ECO:0000313" key="3">
    <source>
        <dbReference type="Proteomes" id="UP000824179"/>
    </source>
</evidence>
<sequence length="99" mass="11420">MKDFKSFSNESENNGKDMRYDKEFENDKGVNLIKDVSAKMQGRSQNDIMRAIIEEAERGKRAGTLTNEDIDNFYNLMAPALDGFKKQKLKSIIARLKRI</sequence>
<feature type="region of interest" description="Disordered" evidence="1">
    <location>
        <begin position="1"/>
        <end position="22"/>
    </location>
</feature>
<name>A0A9D1DBY9_9FIRM</name>
<evidence type="ECO:0000313" key="2">
    <source>
        <dbReference type="EMBL" id="HIR39015.1"/>
    </source>
</evidence>
<dbReference type="AlphaFoldDB" id="A0A9D1DBY9"/>
<organism evidence="2 3">
    <name type="scientific">Candidatus Coproplasma stercoripullorum</name>
    <dbReference type="NCBI Taxonomy" id="2840751"/>
    <lineage>
        <taxon>Bacteria</taxon>
        <taxon>Bacillati</taxon>
        <taxon>Bacillota</taxon>
        <taxon>Clostridia</taxon>
        <taxon>Eubacteriales</taxon>
        <taxon>Candidatus Coproplasma</taxon>
    </lineage>
</organism>
<comment type="caution">
    <text evidence="2">The sequence shown here is derived from an EMBL/GenBank/DDBJ whole genome shotgun (WGS) entry which is preliminary data.</text>
</comment>
<feature type="compositionally biased region" description="Polar residues" evidence="1">
    <location>
        <begin position="1"/>
        <end position="12"/>
    </location>
</feature>
<proteinExistence type="predicted"/>
<dbReference type="Proteomes" id="UP000824179">
    <property type="component" value="Unassembled WGS sequence"/>
</dbReference>
<reference evidence="2" key="1">
    <citation type="submission" date="2020-10" db="EMBL/GenBank/DDBJ databases">
        <authorList>
            <person name="Gilroy R."/>
        </authorList>
    </citation>
    <scope>NUCLEOTIDE SEQUENCE</scope>
    <source>
        <strain evidence="2">ChiW25-3613</strain>
    </source>
</reference>
<evidence type="ECO:0000256" key="1">
    <source>
        <dbReference type="SAM" id="MobiDB-lite"/>
    </source>
</evidence>
<gene>
    <name evidence="2" type="ORF">IAB90_01400</name>
</gene>
<protein>
    <submittedName>
        <fullName evidence="2">Uncharacterized protein</fullName>
    </submittedName>
</protein>
<feature type="compositionally biased region" description="Basic and acidic residues" evidence="1">
    <location>
        <begin position="13"/>
        <end position="22"/>
    </location>
</feature>
<dbReference type="EMBL" id="DVHB01000028">
    <property type="protein sequence ID" value="HIR39015.1"/>
    <property type="molecule type" value="Genomic_DNA"/>
</dbReference>